<evidence type="ECO:0000256" key="1">
    <source>
        <dbReference type="SAM" id="Phobius"/>
    </source>
</evidence>
<gene>
    <name evidence="2" type="ORF">OU419_09400</name>
</gene>
<evidence type="ECO:0000313" key="3">
    <source>
        <dbReference type="Proteomes" id="UP001163624"/>
    </source>
</evidence>
<keyword evidence="1" id="KW-0472">Membrane</keyword>
<protein>
    <recommendedName>
        <fullName evidence="4">General secretion pathway protein GspK</fullName>
    </recommendedName>
</protein>
<reference evidence="2" key="1">
    <citation type="submission" date="2022-11" db="EMBL/GenBank/DDBJ databases">
        <title>Pseudomonas triclosanedens sp. nov., a triclosan degrader isolated from activated sludge.</title>
        <authorList>
            <person name="Yin Y."/>
            <person name="Lu Z."/>
        </authorList>
    </citation>
    <scope>NUCLEOTIDE SEQUENCE</scope>
    <source>
        <strain evidence="2">ZM23</strain>
    </source>
</reference>
<evidence type="ECO:0008006" key="4">
    <source>
        <dbReference type="Google" id="ProtNLM"/>
    </source>
</evidence>
<sequence>MIIERMAVARRGSQGFVLVGVIWFLACMTLVVTAAMLWIDRSRDGLVAQQTLLQRCFEERTLLSRLTWLIATHRMTVAGQTTAESLAAQVGEMDPSILPAGAEIPVDGREYCLANGACITLIDRASRISLTSSEPAAISSLLVSLGVPVEDVPRMLVDLAAYLRDGSTQTVSARHLRSVMEVFVLASWRPWESRLVTSGWNDRVAIDEAALNLNTAGSDVLLRAWRLSPGGVSRLLMARQEHPIIQRVDVDELLGTEAESLPQEGWSRLPSSVLMIRMRFRSSVIRYEYEVSFESTDMRLPPWQFLQRRTLSIDAPESNAATQIHTTPGVLAAPLVAGPWG</sequence>
<keyword evidence="1" id="KW-1133">Transmembrane helix</keyword>
<accession>A0ABY7A2V1</accession>
<keyword evidence="3" id="KW-1185">Reference proteome</keyword>
<dbReference type="RefSeq" id="WP_254471903.1">
    <property type="nucleotide sequence ID" value="NZ_CP113432.1"/>
</dbReference>
<organism evidence="2 3">
    <name type="scientific">Pseudomonas triclosanedens</name>
    <dbReference type="NCBI Taxonomy" id="2961893"/>
    <lineage>
        <taxon>Bacteria</taxon>
        <taxon>Pseudomonadati</taxon>
        <taxon>Pseudomonadota</taxon>
        <taxon>Gammaproteobacteria</taxon>
        <taxon>Pseudomonadales</taxon>
        <taxon>Pseudomonadaceae</taxon>
        <taxon>Pseudomonas</taxon>
    </lineage>
</organism>
<dbReference type="PROSITE" id="PS51257">
    <property type="entry name" value="PROKAR_LIPOPROTEIN"/>
    <property type="match status" value="1"/>
</dbReference>
<dbReference type="EMBL" id="CP113432">
    <property type="protein sequence ID" value="WAI51443.1"/>
    <property type="molecule type" value="Genomic_DNA"/>
</dbReference>
<keyword evidence="1" id="KW-0812">Transmembrane</keyword>
<dbReference type="Proteomes" id="UP001163624">
    <property type="component" value="Chromosome"/>
</dbReference>
<evidence type="ECO:0000313" key="2">
    <source>
        <dbReference type="EMBL" id="WAI51443.1"/>
    </source>
</evidence>
<proteinExistence type="predicted"/>
<name>A0ABY7A2V1_9PSED</name>
<feature type="transmembrane region" description="Helical" evidence="1">
    <location>
        <begin position="15"/>
        <end position="39"/>
    </location>
</feature>